<evidence type="ECO:0000313" key="2">
    <source>
        <dbReference type="Proteomes" id="UP000314294"/>
    </source>
</evidence>
<keyword evidence="2" id="KW-1185">Reference proteome</keyword>
<comment type="caution">
    <text evidence="1">The sequence shown here is derived from an EMBL/GenBank/DDBJ whole genome shotgun (WGS) entry which is preliminary data.</text>
</comment>
<dbReference type="AlphaFoldDB" id="A0A4Z2F0V6"/>
<gene>
    <name evidence="1" type="ORF">EYF80_055341</name>
</gene>
<organism evidence="1 2">
    <name type="scientific">Liparis tanakae</name>
    <name type="common">Tanaka's snailfish</name>
    <dbReference type="NCBI Taxonomy" id="230148"/>
    <lineage>
        <taxon>Eukaryota</taxon>
        <taxon>Metazoa</taxon>
        <taxon>Chordata</taxon>
        <taxon>Craniata</taxon>
        <taxon>Vertebrata</taxon>
        <taxon>Euteleostomi</taxon>
        <taxon>Actinopterygii</taxon>
        <taxon>Neopterygii</taxon>
        <taxon>Teleostei</taxon>
        <taxon>Neoteleostei</taxon>
        <taxon>Acanthomorphata</taxon>
        <taxon>Eupercaria</taxon>
        <taxon>Perciformes</taxon>
        <taxon>Cottioidei</taxon>
        <taxon>Cottales</taxon>
        <taxon>Liparidae</taxon>
        <taxon>Liparis</taxon>
    </lineage>
</organism>
<dbReference type="Proteomes" id="UP000314294">
    <property type="component" value="Unassembled WGS sequence"/>
</dbReference>
<accession>A0A4Z2F0V6</accession>
<proteinExistence type="predicted"/>
<name>A0A4Z2F0V6_9TELE</name>
<sequence length="64" mass="7112">MLRLLRSHMDISEGHSCERIQPSRQNGYLRLTYVANRPDTLKALSRASTENGNGFTAGLLAEPP</sequence>
<protein>
    <submittedName>
        <fullName evidence="1">Uncharacterized protein</fullName>
    </submittedName>
</protein>
<evidence type="ECO:0000313" key="1">
    <source>
        <dbReference type="EMBL" id="TNN34500.1"/>
    </source>
</evidence>
<reference evidence="1 2" key="1">
    <citation type="submission" date="2019-03" db="EMBL/GenBank/DDBJ databases">
        <title>First draft genome of Liparis tanakae, snailfish: a comprehensive survey of snailfish specific genes.</title>
        <authorList>
            <person name="Kim W."/>
            <person name="Song I."/>
            <person name="Jeong J.-H."/>
            <person name="Kim D."/>
            <person name="Kim S."/>
            <person name="Ryu S."/>
            <person name="Song J.Y."/>
            <person name="Lee S.K."/>
        </authorList>
    </citation>
    <scope>NUCLEOTIDE SEQUENCE [LARGE SCALE GENOMIC DNA]</scope>
    <source>
        <tissue evidence="1">Muscle</tissue>
    </source>
</reference>
<dbReference type="EMBL" id="SRLO01001949">
    <property type="protein sequence ID" value="TNN34500.1"/>
    <property type="molecule type" value="Genomic_DNA"/>
</dbReference>